<comment type="subcellular location">
    <subcellularLocation>
        <location evidence="1">Cell membrane</location>
        <topology evidence="1">Multi-pass membrane protein</topology>
    </subcellularLocation>
    <subcellularLocation>
        <location evidence="6">Membrane</location>
        <topology evidence="6">Multi-pass membrane protein</topology>
    </subcellularLocation>
</comment>
<dbReference type="GO" id="GO:0005886">
    <property type="term" value="C:plasma membrane"/>
    <property type="evidence" value="ECO:0007669"/>
    <property type="project" value="UniProtKB-SubCell"/>
</dbReference>
<proteinExistence type="inferred from homology"/>
<dbReference type="eggNOG" id="COG0811">
    <property type="taxonomic scope" value="Bacteria"/>
</dbReference>
<dbReference type="InterPro" id="IPR002898">
    <property type="entry name" value="MotA_ExbB_proton_chnl"/>
</dbReference>
<comment type="similarity">
    <text evidence="6">Belongs to the exbB/tolQ family.</text>
</comment>
<feature type="domain" description="MotA/TolQ/ExbB proton channel" evidence="8">
    <location>
        <begin position="92"/>
        <end position="210"/>
    </location>
</feature>
<gene>
    <name evidence="9" type="ordered locus">SNE_A12730</name>
</gene>
<keyword evidence="4 7" id="KW-1133">Transmembrane helix</keyword>
<keyword evidence="6" id="KW-0813">Transport</keyword>
<feature type="transmembrane region" description="Helical" evidence="7">
    <location>
        <begin position="137"/>
        <end position="158"/>
    </location>
</feature>
<organism evidence="9 10">
    <name type="scientific">Simkania negevensis (strain ATCC VR-1471 / DSM 27360 / Z)</name>
    <dbReference type="NCBI Taxonomy" id="331113"/>
    <lineage>
        <taxon>Bacteria</taxon>
        <taxon>Pseudomonadati</taxon>
        <taxon>Chlamydiota</taxon>
        <taxon>Chlamydiia</taxon>
        <taxon>Parachlamydiales</taxon>
        <taxon>Simkaniaceae</taxon>
        <taxon>Simkania</taxon>
    </lineage>
</organism>
<name>F8L4Z3_SIMNZ</name>
<keyword evidence="2" id="KW-1003">Cell membrane</keyword>
<evidence type="ECO:0000313" key="10">
    <source>
        <dbReference type="Proteomes" id="UP000000496"/>
    </source>
</evidence>
<evidence type="ECO:0000256" key="1">
    <source>
        <dbReference type="ARBA" id="ARBA00004651"/>
    </source>
</evidence>
<protein>
    <submittedName>
        <fullName evidence="9">Putative biopolymer transport protein exbB homolog</fullName>
    </submittedName>
</protein>
<keyword evidence="3 7" id="KW-0812">Transmembrane</keyword>
<keyword evidence="10" id="KW-1185">Reference proteome</keyword>
<dbReference type="EMBL" id="FR872582">
    <property type="protein sequence ID" value="CCB89150.1"/>
    <property type="molecule type" value="Genomic_DNA"/>
</dbReference>
<accession>F8L4Z3</accession>
<evidence type="ECO:0000256" key="3">
    <source>
        <dbReference type="ARBA" id="ARBA00022692"/>
    </source>
</evidence>
<dbReference type="PANTHER" id="PTHR30625:SF17">
    <property type="entry name" value="TOLQ-RELATED"/>
    <property type="match status" value="1"/>
</dbReference>
<evidence type="ECO:0000259" key="8">
    <source>
        <dbReference type="Pfam" id="PF01618"/>
    </source>
</evidence>
<dbReference type="KEGG" id="sng:SNE_A12730"/>
<evidence type="ECO:0000256" key="7">
    <source>
        <dbReference type="SAM" id="Phobius"/>
    </source>
</evidence>
<sequence length="226" mass="25142">MRTFLTTLFITAPFFLSAEETTIDLKQVFSSAPIIYSLLFFLSFSAVMIYIYTYFSSRPKQLMPLEDREILGKAILNRNHSLALEICENKPTIFNQMIAAGLRSHSFGHQALVETMKDVGKRQTSSLWQKVSLLNDIAIVAPMLGLLGTVSGMFYAFYDLNRSLESISALFDGLGISVGTTLAGLIVAILAMILCTLLKYRLTKSLTEVENEALSHAVRFLHEPSA</sequence>
<dbReference type="AlphaFoldDB" id="F8L4Z3"/>
<evidence type="ECO:0000313" key="9">
    <source>
        <dbReference type="EMBL" id="CCB89150.1"/>
    </source>
</evidence>
<dbReference type="GO" id="GO:0017038">
    <property type="term" value="P:protein import"/>
    <property type="evidence" value="ECO:0007669"/>
    <property type="project" value="TreeGrafter"/>
</dbReference>
<keyword evidence="5 7" id="KW-0472">Membrane</keyword>
<evidence type="ECO:0000256" key="2">
    <source>
        <dbReference type="ARBA" id="ARBA00022475"/>
    </source>
</evidence>
<dbReference type="STRING" id="331113.SNE_A12730"/>
<feature type="transmembrane region" description="Helical" evidence="7">
    <location>
        <begin position="178"/>
        <end position="198"/>
    </location>
</feature>
<dbReference type="RefSeq" id="WP_013943617.1">
    <property type="nucleotide sequence ID" value="NC_015713.1"/>
</dbReference>
<reference evidence="9 10" key="2">
    <citation type="journal article" date="2011" name="Mol. Biol. Evol.">
        <title>Unity in variety--the pan-genome of the Chlamydiae.</title>
        <authorList>
            <person name="Collingro A."/>
            <person name="Tischler P."/>
            <person name="Weinmaier T."/>
            <person name="Penz T."/>
            <person name="Heinz E."/>
            <person name="Brunham R.C."/>
            <person name="Read T.D."/>
            <person name="Bavoil P.M."/>
            <person name="Sachse K."/>
            <person name="Kahane S."/>
            <person name="Friedman M.G."/>
            <person name="Rattei T."/>
            <person name="Myers G.S."/>
            <person name="Horn M."/>
        </authorList>
    </citation>
    <scope>NUCLEOTIDE SEQUENCE [LARGE SCALE GENOMIC DNA]</scope>
    <source>
        <strain evidence="10">ATCC VR-1471 / Z</strain>
    </source>
</reference>
<reference key="1">
    <citation type="journal article" date="2011" name="Mol. Biol. Evol.">
        <title>Unity in variety -- the pan-genome of the Chlamydiae.</title>
        <authorList>
            <person name="Collingro A."/>
            <person name="Tischler P."/>
            <person name="Weinmaier T."/>
            <person name="Penz T."/>
            <person name="Heinz E."/>
            <person name="Brunham R.C."/>
            <person name="Read T.D."/>
            <person name="Bavoil P.M."/>
            <person name="Sachse K."/>
            <person name="Kahane S."/>
            <person name="Friedman M.G."/>
            <person name="Rattei T."/>
            <person name="Myers G.S.A."/>
            <person name="Horn M."/>
        </authorList>
    </citation>
    <scope>NUCLEOTIDE SEQUENCE</scope>
    <source>
        <strain>Z</strain>
    </source>
</reference>
<dbReference type="OrthoDB" id="4045at2"/>
<evidence type="ECO:0000256" key="6">
    <source>
        <dbReference type="RuleBase" id="RU004057"/>
    </source>
</evidence>
<dbReference type="Proteomes" id="UP000000496">
    <property type="component" value="Chromosome gsn.131"/>
</dbReference>
<evidence type="ECO:0000256" key="5">
    <source>
        <dbReference type="ARBA" id="ARBA00023136"/>
    </source>
</evidence>
<dbReference type="InterPro" id="IPR050790">
    <property type="entry name" value="ExbB/TolQ_transport"/>
</dbReference>
<dbReference type="Pfam" id="PF01618">
    <property type="entry name" value="MotA_ExbB"/>
    <property type="match status" value="1"/>
</dbReference>
<feature type="transmembrane region" description="Helical" evidence="7">
    <location>
        <begin position="34"/>
        <end position="55"/>
    </location>
</feature>
<dbReference type="PANTHER" id="PTHR30625">
    <property type="entry name" value="PROTEIN TOLQ"/>
    <property type="match status" value="1"/>
</dbReference>
<dbReference type="HOGENOM" id="CLU_053325_4_0_0"/>
<keyword evidence="6" id="KW-0653">Protein transport</keyword>
<evidence type="ECO:0000256" key="4">
    <source>
        <dbReference type="ARBA" id="ARBA00022989"/>
    </source>
</evidence>